<dbReference type="KEGG" id="dsf:UWK_02737"/>
<evidence type="ECO:0000259" key="2">
    <source>
        <dbReference type="Pfam" id="PF01979"/>
    </source>
</evidence>
<sequence>MPVSSAVIPDGAVVVDHSSIVAVGSFEEIFSQFPDVPVTECSGVLLPALVNAHIHLDLSVFGPVPQESSESTMCDWISSLLAKRLSSNCSDDEIRDAAEKAARDQYASGVGLMLDISNRYLGTFDSCPAEIVSLLEMLGPSQAAQRDAITTISELPSERMVTGHAPYSTTPDLLSYIKKRCTAQNAVFSLHLAENRDESLLLIHGTGCFAQFLKDRGAVSDTFPIPGIDTSGVVGYLQKRGILDRKTLCVHCVHMSSEEMKILAESQAHVCLCPCSNRFLSVGTAPLEKFLDFGMLPALGTDSVTSNPQLDMWEEMALLRKNHPTVAAETILSMATLGGAVAMHRDNRYGSIEKGRTSDILHVHGEQYEKAAYPQQLIELLTSGGRPERMDWLTFSE</sequence>
<gene>
    <name evidence="3" type="ordered locus">UWK_02737</name>
</gene>
<feature type="domain" description="Amidohydrolase-related" evidence="2">
    <location>
        <begin position="44"/>
        <end position="365"/>
    </location>
</feature>
<dbReference type="Proteomes" id="UP000011721">
    <property type="component" value="Chromosome"/>
</dbReference>
<dbReference type="SUPFAM" id="SSF51338">
    <property type="entry name" value="Composite domain of metallo-dependent hydrolases"/>
    <property type="match status" value="1"/>
</dbReference>
<dbReference type="Pfam" id="PF01979">
    <property type="entry name" value="Amidohydro_1"/>
    <property type="match status" value="1"/>
</dbReference>
<keyword evidence="4" id="KW-1185">Reference proteome</keyword>
<dbReference type="SUPFAM" id="SSF51556">
    <property type="entry name" value="Metallo-dependent hydrolases"/>
    <property type="match status" value="1"/>
</dbReference>
<dbReference type="InterPro" id="IPR050287">
    <property type="entry name" value="MTA/SAH_deaminase"/>
</dbReference>
<protein>
    <submittedName>
        <fullName evidence="3">Cytosine deaminase-like metal-dependent hydrolase</fullName>
    </submittedName>
</protein>
<dbReference type="RefSeq" id="WP_015404958.1">
    <property type="nucleotide sequence ID" value="NC_020304.1"/>
</dbReference>
<dbReference type="PANTHER" id="PTHR43794">
    <property type="entry name" value="AMINOHYDROLASE SSNA-RELATED"/>
    <property type="match status" value="1"/>
</dbReference>
<evidence type="ECO:0000313" key="3">
    <source>
        <dbReference type="EMBL" id="AGF79272.1"/>
    </source>
</evidence>
<name>M1PCC3_DESSD</name>
<organism evidence="3 4">
    <name type="scientific">Desulfocapsa sulfexigens (strain DSM 10523 / SB164P1)</name>
    <dbReference type="NCBI Taxonomy" id="1167006"/>
    <lineage>
        <taxon>Bacteria</taxon>
        <taxon>Pseudomonadati</taxon>
        <taxon>Thermodesulfobacteriota</taxon>
        <taxon>Desulfobulbia</taxon>
        <taxon>Desulfobulbales</taxon>
        <taxon>Desulfocapsaceae</taxon>
        <taxon>Desulfocapsa</taxon>
    </lineage>
</organism>
<dbReference type="PANTHER" id="PTHR43794:SF11">
    <property type="entry name" value="AMIDOHYDROLASE-RELATED DOMAIN-CONTAINING PROTEIN"/>
    <property type="match status" value="1"/>
</dbReference>
<reference evidence="4" key="1">
    <citation type="journal article" date="2013" name="Stand. Genomic Sci.">
        <title>Complete genome sequence of Desulfocapsa sulfexigens, a marine deltaproteobacterium specialized in disproportionating inorganic sulfur compounds.</title>
        <authorList>
            <person name="Finster K.W."/>
            <person name="Kjeldsen K.U."/>
            <person name="Kube M."/>
            <person name="Reinhardt R."/>
            <person name="Mussmann M."/>
            <person name="Amann R."/>
            <person name="Schreiber L."/>
        </authorList>
    </citation>
    <scope>NUCLEOTIDE SEQUENCE [LARGE SCALE GENOMIC DNA]</scope>
    <source>
        <strain evidence="4">DSM 10523 / SB164P1</strain>
    </source>
</reference>
<dbReference type="STRING" id="1167006.UWK_02737"/>
<dbReference type="GO" id="GO:0016810">
    <property type="term" value="F:hydrolase activity, acting on carbon-nitrogen (but not peptide) bonds"/>
    <property type="evidence" value="ECO:0007669"/>
    <property type="project" value="InterPro"/>
</dbReference>
<keyword evidence="1 3" id="KW-0378">Hydrolase</keyword>
<dbReference type="Gene3D" id="2.30.40.10">
    <property type="entry name" value="Urease, subunit C, domain 1"/>
    <property type="match status" value="1"/>
</dbReference>
<dbReference type="eggNOG" id="COG0402">
    <property type="taxonomic scope" value="Bacteria"/>
</dbReference>
<evidence type="ECO:0000313" key="4">
    <source>
        <dbReference type="Proteomes" id="UP000011721"/>
    </source>
</evidence>
<evidence type="ECO:0000256" key="1">
    <source>
        <dbReference type="ARBA" id="ARBA00022801"/>
    </source>
</evidence>
<dbReference type="EMBL" id="CP003985">
    <property type="protein sequence ID" value="AGF79272.1"/>
    <property type="molecule type" value="Genomic_DNA"/>
</dbReference>
<dbReference type="AlphaFoldDB" id="M1PCC3"/>
<dbReference type="InterPro" id="IPR032466">
    <property type="entry name" value="Metal_Hydrolase"/>
</dbReference>
<dbReference type="HOGENOM" id="CLU_012358_10_1_7"/>
<dbReference type="Gene3D" id="3.20.20.140">
    <property type="entry name" value="Metal-dependent hydrolases"/>
    <property type="match status" value="1"/>
</dbReference>
<dbReference type="InterPro" id="IPR011059">
    <property type="entry name" value="Metal-dep_hydrolase_composite"/>
</dbReference>
<accession>M1PCC3</accession>
<dbReference type="InterPro" id="IPR006680">
    <property type="entry name" value="Amidohydro-rel"/>
</dbReference>
<proteinExistence type="predicted"/>